<protein>
    <submittedName>
        <fullName evidence="7">B3 domain-containing protein</fullName>
    </submittedName>
</protein>
<dbReference type="AlphaFoldDB" id="A0AAW0JYM8"/>
<evidence type="ECO:0000256" key="1">
    <source>
        <dbReference type="ARBA" id="ARBA00004123"/>
    </source>
</evidence>
<evidence type="ECO:0000259" key="6">
    <source>
        <dbReference type="PROSITE" id="PS50863"/>
    </source>
</evidence>
<dbReference type="Proteomes" id="UP000237347">
    <property type="component" value="Unassembled WGS sequence"/>
</dbReference>
<dbReference type="SMART" id="SM01019">
    <property type="entry name" value="B3"/>
    <property type="match status" value="1"/>
</dbReference>
<comment type="subcellular location">
    <subcellularLocation>
        <location evidence="1">Nucleus</location>
    </subcellularLocation>
</comment>
<evidence type="ECO:0000256" key="2">
    <source>
        <dbReference type="ARBA" id="ARBA00023015"/>
    </source>
</evidence>
<gene>
    <name evidence="7" type="ORF">CFP56_027135</name>
</gene>
<feature type="domain" description="TF-B3" evidence="6">
    <location>
        <begin position="69"/>
        <end position="117"/>
    </location>
</feature>
<evidence type="ECO:0000313" key="7">
    <source>
        <dbReference type="EMBL" id="KAK7831669.1"/>
    </source>
</evidence>
<dbReference type="InterPro" id="IPR003340">
    <property type="entry name" value="B3_DNA-bd"/>
</dbReference>
<evidence type="ECO:0000256" key="5">
    <source>
        <dbReference type="ARBA" id="ARBA00023242"/>
    </source>
</evidence>
<dbReference type="InterPro" id="IPR050655">
    <property type="entry name" value="Plant_B3_domain"/>
</dbReference>
<dbReference type="PANTHER" id="PTHR31920:SF135">
    <property type="entry name" value="B3 DOMAIN-CONTAINING PROTEIN OS03G0621600-RELATED"/>
    <property type="match status" value="1"/>
</dbReference>
<dbReference type="CDD" id="cd10017">
    <property type="entry name" value="B3_DNA"/>
    <property type="match status" value="1"/>
</dbReference>
<keyword evidence="3" id="KW-0238">DNA-binding</keyword>
<dbReference type="EMBL" id="PKMF04000439">
    <property type="protein sequence ID" value="KAK7831669.1"/>
    <property type="molecule type" value="Genomic_DNA"/>
</dbReference>
<dbReference type="Pfam" id="PF02362">
    <property type="entry name" value="B3"/>
    <property type="match status" value="1"/>
</dbReference>
<proteinExistence type="predicted"/>
<sequence>MSRKLQNSGFLHIRSGKLVSDAALTLELGMSTPTPIEVDVYTPAFIKNFNGMSLSKCALRSPIGKFCIVRVEVRGNRMFFGDGWPDFVKDNYLEIGDFLVFEYDDKSTFNVKIYGRNGCEKDVRVAKKNSDNPISLEKKEEQVQEKESFGKKAIKSNKINFAKMI</sequence>
<dbReference type="GO" id="GO:0003677">
    <property type="term" value="F:DNA binding"/>
    <property type="evidence" value="ECO:0007669"/>
    <property type="project" value="UniProtKB-KW"/>
</dbReference>
<keyword evidence="8" id="KW-1185">Reference proteome</keyword>
<dbReference type="PANTHER" id="PTHR31920">
    <property type="entry name" value="B3 DOMAIN-CONTAINING"/>
    <property type="match status" value="1"/>
</dbReference>
<dbReference type="InterPro" id="IPR015300">
    <property type="entry name" value="DNA-bd_pseudobarrel_sf"/>
</dbReference>
<dbReference type="PROSITE" id="PS50863">
    <property type="entry name" value="B3"/>
    <property type="match status" value="1"/>
</dbReference>
<keyword evidence="4" id="KW-0804">Transcription</keyword>
<comment type="caution">
    <text evidence="7">The sequence shown here is derived from an EMBL/GenBank/DDBJ whole genome shotgun (WGS) entry which is preliminary data.</text>
</comment>
<organism evidence="7 8">
    <name type="scientific">Quercus suber</name>
    <name type="common">Cork oak</name>
    <dbReference type="NCBI Taxonomy" id="58331"/>
    <lineage>
        <taxon>Eukaryota</taxon>
        <taxon>Viridiplantae</taxon>
        <taxon>Streptophyta</taxon>
        <taxon>Embryophyta</taxon>
        <taxon>Tracheophyta</taxon>
        <taxon>Spermatophyta</taxon>
        <taxon>Magnoliopsida</taxon>
        <taxon>eudicotyledons</taxon>
        <taxon>Gunneridae</taxon>
        <taxon>Pentapetalae</taxon>
        <taxon>rosids</taxon>
        <taxon>fabids</taxon>
        <taxon>Fagales</taxon>
        <taxon>Fagaceae</taxon>
        <taxon>Quercus</taxon>
    </lineage>
</organism>
<dbReference type="GO" id="GO:0005634">
    <property type="term" value="C:nucleus"/>
    <property type="evidence" value="ECO:0007669"/>
    <property type="project" value="UniProtKB-SubCell"/>
</dbReference>
<evidence type="ECO:0000313" key="8">
    <source>
        <dbReference type="Proteomes" id="UP000237347"/>
    </source>
</evidence>
<dbReference type="Gene3D" id="2.40.330.10">
    <property type="entry name" value="DNA-binding pseudobarrel domain"/>
    <property type="match status" value="1"/>
</dbReference>
<accession>A0AAW0JYM8</accession>
<reference evidence="7 8" key="1">
    <citation type="journal article" date="2018" name="Sci. Data">
        <title>The draft genome sequence of cork oak.</title>
        <authorList>
            <person name="Ramos A.M."/>
            <person name="Usie A."/>
            <person name="Barbosa P."/>
            <person name="Barros P.M."/>
            <person name="Capote T."/>
            <person name="Chaves I."/>
            <person name="Simoes F."/>
            <person name="Abreu I."/>
            <person name="Carrasquinho I."/>
            <person name="Faro C."/>
            <person name="Guimaraes J.B."/>
            <person name="Mendonca D."/>
            <person name="Nobrega F."/>
            <person name="Rodrigues L."/>
            <person name="Saibo N.J.M."/>
            <person name="Varela M.C."/>
            <person name="Egas C."/>
            <person name="Matos J."/>
            <person name="Miguel C.M."/>
            <person name="Oliveira M.M."/>
            <person name="Ricardo C.P."/>
            <person name="Goncalves S."/>
        </authorList>
    </citation>
    <scope>NUCLEOTIDE SEQUENCE [LARGE SCALE GENOMIC DNA]</scope>
    <source>
        <strain evidence="8">cv. HL8</strain>
    </source>
</reference>
<name>A0AAW0JYM8_QUESU</name>
<evidence type="ECO:0000256" key="3">
    <source>
        <dbReference type="ARBA" id="ARBA00023125"/>
    </source>
</evidence>
<evidence type="ECO:0000256" key="4">
    <source>
        <dbReference type="ARBA" id="ARBA00023163"/>
    </source>
</evidence>
<dbReference type="SUPFAM" id="SSF101936">
    <property type="entry name" value="DNA-binding pseudobarrel domain"/>
    <property type="match status" value="1"/>
</dbReference>
<keyword evidence="5" id="KW-0539">Nucleus</keyword>
<keyword evidence="2" id="KW-0805">Transcription regulation</keyword>